<evidence type="ECO:0000256" key="7">
    <source>
        <dbReference type="ARBA" id="ARBA00022840"/>
    </source>
</evidence>
<dbReference type="PROSITE" id="PS50109">
    <property type="entry name" value="HIS_KIN"/>
    <property type="match status" value="1"/>
</dbReference>
<protein>
    <recommendedName>
        <fullName evidence="2">histidine kinase</fullName>
        <ecNumber evidence="2">2.7.13.3</ecNumber>
    </recommendedName>
</protein>
<dbReference type="InterPro" id="IPR005467">
    <property type="entry name" value="His_kinase_dom"/>
</dbReference>
<dbReference type="InterPro" id="IPR003661">
    <property type="entry name" value="HisK_dim/P_dom"/>
</dbReference>
<keyword evidence="3" id="KW-0597">Phosphoprotein</keyword>
<organism evidence="11 12">
    <name type="scientific">Arcobacter roscoffensis</name>
    <dbReference type="NCBI Taxonomy" id="2961520"/>
    <lineage>
        <taxon>Bacteria</taxon>
        <taxon>Pseudomonadati</taxon>
        <taxon>Campylobacterota</taxon>
        <taxon>Epsilonproteobacteria</taxon>
        <taxon>Campylobacterales</taxon>
        <taxon>Arcobacteraceae</taxon>
        <taxon>Arcobacter</taxon>
    </lineage>
</organism>
<dbReference type="SUPFAM" id="SSF47384">
    <property type="entry name" value="Homodimeric domain of signal transducing histidine kinase"/>
    <property type="match status" value="1"/>
</dbReference>
<dbReference type="Proteomes" id="UP001060012">
    <property type="component" value="Chromosome"/>
</dbReference>
<dbReference type="CDD" id="cd00082">
    <property type="entry name" value="HisKA"/>
    <property type="match status" value="1"/>
</dbReference>
<evidence type="ECO:0000313" key="12">
    <source>
        <dbReference type="Proteomes" id="UP001060012"/>
    </source>
</evidence>
<dbReference type="InterPro" id="IPR004358">
    <property type="entry name" value="Sig_transdc_His_kin-like_C"/>
</dbReference>
<dbReference type="InterPro" id="IPR036097">
    <property type="entry name" value="HisK_dim/P_sf"/>
</dbReference>
<dbReference type="InterPro" id="IPR036890">
    <property type="entry name" value="HATPase_C_sf"/>
</dbReference>
<evidence type="ECO:0000256" key="4">
    <source>
        <dbReference type="ARBA" id="ARBA00022679"/>
    </source>
</evidence>
<keyword evidence="6" id="KW-0418">Kinase</keyword>
<dbReference type="GO" id="GO:0005524">
    <property type="term" value="F:ATP binding"/>
    <property type="evidence" value="ECO:0007669"/>
    <property type="project" value="UniProtKB-KW"/>
</dbReference>
<evidence type="ECO:0000256" key="1">
    <source>
        <dbReference type="ARBA" id="ARBA00000085"/>
    </source>
</evidence>
<dbReference type="InterPro" id="IPR003594">
    <property type="entry name" value="HATPase_dom"/>
</dbReference>
<accession>A0ABY5E282</accession>
<dbReference type="PANTHER" id="PTHR43065:SF10">
    <property type="entry name" value="PEROXIDE STRESS-ACTIVATED HISTIDINE KINASE MAK3"/>
    <property type="match status" value="1"/>
</dbReference>
<reference evidence="11" key="1">
    <citation type="submission" date="2022-07" db="EMBL/GenBank/DDBJ databases">
        <title>Arcobacter roscoffensis sp. nov., a marine bacterium isolated from coastal seawater collected from Roscoff, France.</title>
        <authorList>
            <person name="Pascual J."/>
            <person name="Lepeaux C."/>
            <person name="Methner A."/>
            <person name="Overmann J."/>
        </authorList>
    </citation>
    <scope>NUCLEOTIDE SEQUENCE</scope>
    <source>
        <strain evidence="11">ARW1-2F2</strain>
    </source>
</reference>
<dbReference type="EMBL" id="CP100595">
    <property type="protein sequence ID" value="UTJ06299.1"/>
    <property type="molecule type" value="Genomic_DNA"/>
</dbReference>
<dbReference type="Gene3D" id="1.10.287.130">
    <property type="match status" value="1"/>
</dbReference>
<evidence type="ECO:0000256" key="8">
    <source>
        <dbReference type="ARBA" id="ARBA00023012"/>
    </source>
</evidence>
<evidence type="ECO:0000256" key="6">
    <source>
        <dbReference type="ARBA" id="ARBA00022777"/>
    </source>
</evidence>
<evidence type="ECO:0000259" key="10">
    <source>
        <dbReference type="PROSITE" id="PS50109"/>
    </source>
</evidence>
<dbReference type="PANTHER" id="PTHR43065">
    <property type="entry name" value="SENSOR HISTIDINE KINASE"/>
    <property type="match status" value="1"/>
</dbReference>
<evidence type="ECO:0000256" key="5">
    <source>
        <dbReference type="ARBA" id="ARBA00022741"/>
    </source>
</evidence>
<dbReference type="EC" id="2.7.13.3" evidence="2"/>
<gene>
    <name evidence="11" type="ORF">NJU99_13740</name>
</gene>
<keyword evidence="7 11" id="KW-0067">ATP-binding</keyword>
<sequence length="266" mass="30659">MRQTKLEDFLELEEHNKELEKKIKVELEKNRKKDELLFRQAKMASMGEMLANISHQWRQPLMEISSLFLPIEAKLKMGIHIENDELQDSIKQLNEITKYMSSTIDDFKNFFSKDKEKMKFEILQQINSTINIINGGLKAHNISLDIIIKKNPTILAYKNEYSQALINIINNAKDVLVQRKIEEPKIDIIIEEKDGLVITSIHDNAGGIRIEPIEKVFDPFFTYEKVNGSGIGLFMSKLIIENNMGGKLEVKNKQDGALFIISIPKL</sequence>
<keyword evidence="4" id="KW-0808">Transferase</keyword>
<dbReference type="RefSeq" id="WP_254576479.1">
    <property type="nucleotide sequence ID" value="NZ_CP100595.1"/>
</dbReference>
<proteinExistence type="predicted"/>
<feature type="domain" description="Histidine kinase" evidence="10">
    <location>
        <begin position="52"/>
        <end position="266"/>
    </location>
</feature>
<name>A0ABY5E282_9BACT</name>
<evidence type="ECO:0000256" key="9">
    <source>
        <dbReference type="SAM" id="Coils"/>
    </source>
</evidence>
<evidence type="ECO:0000256" key="2">
    <source>
        <dbReference type="ARBA" id="ARBA00012438"/>
    </source>
</evidence>
<evidence type="ECO:0000313" key="11">
    <source>
        <dbReference type="EMBL" id="UTJ06299.1"/>
    </source>
</evidence>
<keyword evidence="12" id="KW-1185">Reference proteome</keyword>
<keyword evidence="5" id="KW-0547">Nucleotide-binding</keyword>
<dbReference type="PRINTS" id="PR00344">
    <property type="entry name" value="BCTRLSENSOR"/>
</dbReference>
<dbReference type="SMART" id="SM00387">
    <property type="entry name" value="HATPase_c"/>
    <property type="match status" value="1"/>
</dbReference>
<feature type="coiled-coil region" evidence="9">
    <location>
        <begin position="2"/>
        <end position="36"/>
    </location>
</feature>
<evidence type="ECO:0000256" key="3">
    <source>
        <dbReference type="ARBA" id="ARBA00022553"/>
    </source>
</evidence>
<comment type="catalytic activity">
    <reaction evidence="1">
        <text>ATP + protein L-histidine = ADP + protein N-phospho-L-histidine.</text>
        <dbReference type="EC" id="2.7.13.3"/>
    </reaction>
</comment>
<keyword evidence="8" id="KW-0902">Two-component regulatory system</keyword>
<keyword evidence="9" id="KW-0175">Coiled coil</keyword>
<dbReference type="Pfam" id="PF02518">
    <property type="entry name" value="HATPase_c"/>
    <property type="match status" value="1"/>
</dbReference>
<dbReference type="Gene3D" id="3.30.565.10">
    <property type="entry name" value="Histidine kinase-like ATPase, C-terminal domain"/>
    <property type="match status" value="1"/>
</dbReference>
<dbReference type="SUPFAM" id="SSF55874">
    <property type="entry name" value="ATPase domain of HSP90 chaperone/DNA topoisomerase II/histidine kinase"/>
    <property type="match status" value="1"/>
</dbReference>